<dbReference type="AlphaFoldDB" id="A0A179V509"/>
<dbReference type="EMBL" id="LQYE01000031">
    <property type="protein sequence ID" value="OAT66998.1"/>
    <property type="molecule type" value="Genomic_DNA"/>
</dbReference>
<evidence type="ECO:0000256" key="1">
    <source>
        <dbReference type="SAM" id="MobiDB-lite"/>
    </source>
</evidence>
<evidence type="ECO:0000259" key="3">
    <source>
        <dbReference type="Pfam" id="PF02470"/>
    </source>
</evidence>
<dbReference type="GO" id="GO:0005576">
    <property type="term" value="C:extracellular region"/>
    <property type="evidence" value="ECO:0007669"/>
    <property type="project" value="TreeGrafter"/>
</dbReference>
<feature type="domain" description="Mammalian cell entry C-terminal" evidence="4">
    <location>
        <begin position="128"/>
        <end position="262"/>
    </location>
</feature>
<feature type="compositionally biased region" description="Pro residues" evidence="1">
    <location>
        <begin position="430"/>
        <end position="444"/>
    </location>
</feature>
<feature type="domain" description="Mce/MlaD" evidence="3">
    <location>
        <begin position="43"/>
        <end position="118"/>
    </location>
</feature>
<organism evidence="5 6">
    <name type="scientific">Mycobacteroides immunogenum</name>
    <dbReference type="NCBI Taxonomy" id="83262"/>
    <lineage>
        <taxon>Bacteria</taxon>
        <taxon>Bacillati</taxon>
        <taxon>Actinomycetota</taxon>
        <taxon>Actinomycetes</taxon>
        <taxon>Mycobacteriales</taxon>
        <taxon>Mycobacteriaceae</taxon>
        <taxon>Mycobacteroides</taxon>
    </lineage>
</organism>
<name>A0A179V509_9MYCO</name>
<dbReference type="Proteomes" id="UP000186919">
    <property type="component" value="Unassembled WGS sequence"/>
</dbReference>
<evidence type="ECO:0000313" key="5">
    <source>
        <dbReference type="EMBL" id="OAT66998.1"/>
    </source>
</evidence>
<reference evidence="5 6" key="1">
    <citation type="submission" date="2016-01" db="EMBL/GenBank/DDBJ databases">
        <title>Mycobacterium immunogenum strain CD11_6 genome sequencing and assembly.</title>
        <authorList>
            <person name="Kaur G."/>
            <person name="Nair G.R."/>
            <person name="Mayilraj S."/>
        </authorList>
    </citation>
    <scope>NUCLEOTIDE SEQUENCE [LARGE SCALE GENOMIC DNA]</scope>
    <source>
        <strain evidence="5 6">CD11-6</strain>
    </source>
</reference>
<feature type="signal peptide" evidence="2">
    <location>
        <begin position="1"/>
        <end position="22"/>
    </location>
</feature>
<protein>
    <submittedName>
        <fullName evidence="5">Mammalian cell entry protein</fullName>
    </submittedName>
</protein>
<evidence type="ECO:0000259" key="4">
    <source>
        <dbReference type="Pfam" id="PF11887"/>
    </source>
</evidence>
<dbReference type="Pfam" id="PF11887">
    <property type="entry name" value="Mce4_CUP1"/>
    <property type="match status" value="1"/>
</dbReference>
<gene>
    <name evidence="5" type="ORF">AWB85_15400</name>
</gene>
<evidence type="ECO:0000313" key="6">
    <source>
        <dbReference type="Proteomes" id="UP000186919"/>
    </source>
</evidence>
<accession>A0A179V509</accession>
<comment type="caution">
    <text evidence="5">The sequence shown here is derived from an EMBL/GenBank/DDBJ whole genome shotgun (WGS) entry which is preliminary data.</text>
</comment>
<feature type="region of interest" description="Disordered" evidence="1">
    <location>
        <begin position="373"/>
        <end position="450"/>
    </location>
</feature>
<dbReference type="PANTHER" id="PTHR33371">
    <property type="entry name" value="INTERMEMBRANE PHOSPHOLIPID TRANSPORT SYSTEM BINDING PROTEIN MLAD-RELATED"/>
    <property type="match status" value="1"/>
</dbReference>
<dbReference type="InterPro" id="IPR052336">
    <property type="entry name" value="MlaD_Phospholipid_Transporter"/>
</dbReference>
<evidence type="ECO:0000256" key="2">
    <source>
        <dbReference type="SAM" id="SignalP"/>
    </source>
</evidence>
<dbReference type="PROSITE" id="PS51257">
    <property type="entry name" value="PROKAR_LIPOPROTEIN"/>
    <property type="match status" value="1"/>
</dbReference>
<dbReference type="RefSeq" id="WP_064632917.1">
    <property type="nucleotide sequence ID" value="NZ_LQYE01000031.1"/>
</dbReference>
<dbReference type="InterPro" id="IPR024516">
    <property type="entry name" value="Mce_C"/>
</dbReference>
<sequence length="450" mass="46002">MATRKRLAALSMAALVTGTTISGCSTNGLGDLPLPAPGVGSGGYHLTALFSNILNLPNNAKVKLAGADVGQVDNMRVSNYTAITTLRILDGVHLPKGSTAELRSATPLGDVFVSIRPPAGAASDAPILRDGDTIGLDSTMAAATVESVLSSAALVSNGGAVRNLTNVINGFGKATGDQGQAFGDLIKDSNRLLGTLNTRSTQISDALTQTSRLADQLDTKNQALTDIVKEADPATEALAANTAQLSQLVLQIGATTQQLQKFPSIAGTDTSGHSLIKDANTVAKAWNDVAQDPTIDINNLNRQITTLVKSTPSNAISVRVSIDRLVLGSIPDAGFKGDLGSHGPKRYNWAQLVGSFKYTLWRLQERVVGKGVYGEDVPMRPSPTEPGVIERVPGPPPGAAPPAAPAPGQAVPASAPAAGAVPAQTSTTPTPAPAPAPAPGPAPGPEVMGQ</sequence>
<feature type="chain" id="PRO_5038556772" evidence="2">
    <location>
        <begin position="23"/>
        <end position="450"/>
    </location>
</feature>
<keyword evidence="2" id="KW-0732">Signal</keyword>
<feature type="compositionally biased region" description="Low complexity" evidence="1">
    <location>
        <begin position="406"/>
        <end position="429"/>
    </location>
</feature>
<dbReference type="PANTHER" id="PTHR33371:SF15">
    <property type="entry name" value="LIPOPROTEIN LPRN"/>
    <property type="match status" value="1"/>
</dbReference>
<proteinExistence type="predicted"/>
<dbReference type="Pfam" id="PF02470">
    <property type="entry name" value="MlaD"/>
    <property type="match status" value="1"/>
</dbReference>
<feature type="compositionally biased region" description="Pro residues" evidence="1">
    <location>
        <begin position="393"/>
        <end position="405"/>
    </location>
</feature>
<dbReference type="InterPro" id="IPR003399">
    <property type="entry name" value="Mce/MlaD"/>
</dbReference>